<dbReference type="PROSITE" id="PS51352">
    <property type="entry name" value="THIOREDOXIN_2"/>
    <property type="match status" value="1"/>
</dbReference>
<feature type="chain" id="PRO_5014691308" evidence="5">
    <location>
        <begin position="26"/>
        <end position="200"/>
    </location>
</feature>
<evidence type="ECO:0000259" key="6">
    <source>
        <dbReference type="PROSITE" id="PS51352"/>
    </source>
</evidence>
<name>A0A2N4ULH9_9BURK</name>
<keyword evidence="3" id="KW-0479">Metal-binding</keyword>
<dbReference type="Pfam" id="PF02630">
    <property type="entry name" value="SCO1-SenC"/>
    <property type="match status" value="1"/>
</dbReference>
<keyword evidence="4" id="KW-1015">Disulfide bond</keyword>
<feature type="binding site" evidence="3">
    <location>
        <position position="81"/>
    </location>
    <ligand>
        <name>Cu cation</name>
        <dbReference type="ChEBI" id="CHEBI:23378"/>
    </ligand>
</feature>
<dbReference type="Gene3D" id="3.40.30.10">
    <property type="entry name" value="Glutaredoxin"/>
    <property type="match status" value="1"/>
</dbReference>
<proteinExistence type="inferred from homology"/>
<feature type="binding site" evidence="3">
    <location>
        <position position="166"/>
    </location>
    <ligand>
        <name>Cu cation</name>
        <dbReference type="ChEBI" id="CHEBI:23378"/>
    </ligand>
</feature>
<reference evidence="7 8" key="1">
    <citation type="submission" date="2017-10" db="EMBL/GenBank/DDBJ databases">
        <title>Two draft genome sequences of Pusillimonas sp. strains isolated from a nitrate- and radionuclide-contaminated groundwater in Russia.</title>
        <authorList>
            <person name="Grouzdev D.S."/>
            <person name="Tourova T.P."/>
            <person name="Goeva M.A."/>
            <person name="Babich T.L."/>
            <person name="Sokolova D.S."/>
            <person name="Abdullin R."/>
            <person name="Poltaraus A.B."/>
            <person name="Toshchakov S.V."/>
            <person name="Nazina T.N."/>
        </authorList>
    </citation>
    <scope>NUCLEOTIDE SEQUENCE [LARGE SCALE GENOMIC DNA]</scope>
    <source>
        <strain evidence="7 8">JR1/69-2-13</strain>
    </source>
</reference>
<dbReference type="FunFam" id="3.40.30.10:FF:000013">
    <property type="entry name" value="Blast:Protein SCO1 homolog, mitochondrial"/>
    <property type="match status" value="1"/>
</dbReference>
<organism evidence="7 8">
    <name type="scientific">Pollutimonas nitritireducens</name>
    <dbReference type="NCBI Taxonomy" id="2045209"/>
    <lineage>
        <taxon>Bacteria</taxon>
        <taxon>Pseudomonadati</taxon>
        <taxon>Pseudomonadota</taxon>
        <taxon>Betaproteobacteria</taxon>
        <taxon>Burkholderiales</taxon>
        <taxon>Alcaligenaceae</taxon>
        <taxon>Pollutimonas</taxon>
    </lineage>
</organism>
<dbReference type="CDD" id="cd02968">
    <property type="entry name" value="SCO"/>
    <property type="match status" value="1"/>
</dbReference>
<gene>
    <name evidence="7" type="ORF">CR155_02150</name>
</gene>
<dbReference type="GO" id="GO:0046872">
    <property type="term" value="F:metal ion binding"/>
    <property type="evidence" value="ECO:0007669"/>
    <property type="project" value="UniProtKB-KW"/>
</dbReference>
<dbReference type="InterPro" id="IPR013766">
    <property type="entry name" value="Thioredoxin_domain"/>
</dbReference>
<protein>
    <submittedName>
        <fullName evidence="7">SCO family protein</fullName>
    </submittedName>
</protein>
<feature type="signal peptide" evidence="5">
    <location>
        <begin position="1"/>
        <end position="25"/>
    </location>
</feature>
<evidence type="ECO:0000313" key="8">
    <source>
        <dbReference type="Proteomes" id="UP000234328"/>
    </source>
</evidence>
<dbReference type="AlphaFoldDB" id="A0A2N4ULH9"/>
<keyword evidence="8" id="KW-1185">Reference proteome</keyword>
<evidence type="ECO:0000256" key="3">
    <source>
        <dbReference type="PIRSR" id="PIRSR603782-1"/>
    </source>
</evidence>
<evidence type="ECO:0000256" key="1">
    <source>
        <dbReference type="ARBA" id="ARBA00010996"/>
    </source>
</evidence>
<feature type="domain" description="Thioredoxin" evidence="6">
    <location>
        <begin position="25"/>
        <end position="200"/>
    </location>
</feature>
<dbReference type="InterPro" id="IPR036249">
    <property type="entry name" value="Thioredoxin-like_sf"/>
</dbReference>
<feature type="binding site" evidence="3">
    <location>
        <position position="77"/>
    </location>
    <ligand>
        <name>Cu cation</name>
        <dbReference type="ChEBI" id="CHEBI:23378"/>
    </ligand>
</feature>
<dbReference type="PANTHER" id="PTHR12151">
    <property type="entry name" value="ELECTRON TRANSPORT PROTIN SCO1/SENC FAMILY MEMBER"/>
    <property type="match status" value="1"/>
</dbReference>
<sequence length="200" mass="21110">MSGFSSKRRILLAATAALAVSTALAACGKKELAFQGSDITGTQLGRDLDMIDDSGKPRTLADYKGKVAVVFFGFTQCPDVCPTAMAELSETMDLLGSDASKVQVLMVSVDPARDTPEVLSAYVKAFNPSFVGLTGTPEQLGKTAKSFKAYYAKSPGGTADQYGMDHASSFYILDQDGEARVLVSGNTSAKDIASDIRQLL</sequence>
<dbReference type="PANTHER" id="PTHR12151:SF25">
    <property type="entry name" value="LINALOOL DEHYDRATASE_ISOMERASE DOMAIN-CONTAINING PROTEIN"/>
    <property type="match status" value="1"/>
</dbReference>
<comment type="similarity">
    <text evidence="1">Belongs to the SCO1/2 family.</text>
</comment>
<evidence type="ECO:0000256" key="4">
    <source>
        <dbReference type="PIRSR" id="PIRSR603782-2"/>
    </source>
</evidence>
<keyword evidence="2 3" id="KW-0186">Copper</keyword>
<feature type="disulfide bond" description="Redox-active" evidence="4">
    <location>
        <begin position="77"/>
        <end position="81"/>
    </location>
</feature>
<keyword evidence="5" id="KW-0732">Signal</keyword>
<evidence type="ECO:0000256" key="5">
    <source>
        <dbReference type="SAM" id="SignalP"/>
    </source>
</evidence>
<dbReference type="PROSITE" id="PS51257">
    <property type="entry name" value="PROKAR_LIPOPROTEIN"/>
    <property type="match status" value="1"/>
</dbReference>
<dbReference type="SUPFAM" id="SSF52833">
    <property type="entry name" value="Thioredoxin-like"/>
    <property type="match status" value="1"/>
</dbReference>
<comment type="caution">
    <text evidence="7">The sequence shown here is derived from an EMBL/GenBank/DDBJ whole genome shotgun (WGS) entry which is preliminary data.</text>
</comment>
<dbReference type="EMBL" id="PDNV01000001">
    <property type="protein sequence ID" value="PLC55872.1"/>
    <property type="molecule type" value="Genomic_DNA"/>
</dbReference>
<accession>A0A2N4ULH9</accession>
<dbReference type="RefSeq" id="WP_102068344.1">
    <property type="nucleotide sequence ID" value="NZ_PDNV01000001.1"/>
</dbReference>
<dbReference type="InterPro" id="IPR003782">
    <property type="entry name" value="SCO1/SenC"/>
</dbReference>
<evidence type="ECO:0000256" key="2">
    <source>
        <dbReference type="ARBA" id="ARBA00023008"/>
    </source>
</evidence>
<dbReference type="Proteomes" id="UP000234328">
    <property type="component" value="Unassembled WGS sequence"/>
</dbReference>
<evidence type="ECO:0000313" key="7">
    <source>
        <dbReference type="EMBL" id="PLC55872.1"/>
    </source>
</evidence>
<dbReference type="OrthoDB" id="9790194at2"/>